<keyword evidence="4" id="KW-0597">Phosphoprotein</keyword>
<feature type="transmembrane region" description="Helical" evidence="12">
    <location>
        <begin position="208"/>
        <end position="231"/>
    </location>
</feature>
<keyword evidence="6" id="KW-0808">Transferase</keyword>
<evidence type="ECO:0000259" key="13">
    <source>
        <dbReference type="PROSITE" id="PS51099"/>
    </source>
</evidence>
<dbReference type="InterPro" id="IPR003353">
    <property type="entry name" value="PTS_IIB_fruc"/>
</dbReference>
<feature type="transmembrane region" description="Helical" evidence="12">
    <location>
        <begin position="331"/>
        <end position="356"/>
    </location>
</feature>
<evidence type="ECO:0000256" key="4">
    <source>
        <dbReference type="ARBA" id="ARBA00022553"/>
    </source>
</evidence>
<dbReference type="PANTHER" id="PTHR30505:SF0">
    <property type="entry name" value="FRUCTOSE-LIKE PTS SYSTEM EIIBC COMPONENT-RELATED"/>
    <property type="match status" value="1"/>
</dbReference>
<dbReference type="InterPro" id="IPR013014">
    <property type="entry name" value="PTS_EIIC_2"/>
</dbReference>
<keyword evidence="3" id="KW-1003">Cell membrane</keyword>
<feature type="domain" description="PTS EIIC type-2" evidence="14">
    <location>
        <begin position="131"/>
        <end position="462"/>
    </location>
</feature>
<evidence type="ECO:0000256" key="9">
    <source>
        <dbReference type="ARBA" id="ARBA00022777"/>
    </source>
</evidence>
<feature type="transmembrane region" description="Helical" evidence="12">
    <location>
        <begin position="135"/>
        <end position="161"/>
    </location>
</feature>
<feature type="transmembrane region" description="Helical" evidence="12">
    <location>
        <begin position="294"/>
        <end position="311"/>
    </location>
</feature>
<dbReference type="PROSITE" id="PS51099">
    <property type="entry name" value="PTS_EIIB_TYPE_2"/>
    <property type="match status" value="1"/>
</dbReference>
<dbReference type="GO" id="GO:0016301">
    <property type="term" value="F:kinase activity"/>
    <property type="evidence" value="ECO:0007669"/>
    <property type="project" value="UniProtKB-KW"/>
</dbReference>
<evidence type="ECO:0000256" key="8">
    <source>
        <dbReference type="ARBA" id="ARBA00022692"/>
    </source>
</evidence>
<evidence type="ECO:0000313" key="15">
    <source>
        <dbReference type="EMBL" id="SFM05925.1"/>
    </source>
</evidence>
<dbReference type="InterPro" id="IPR013011">
    <property type="entry name" value="PTS_EIIB_2"/>
</dbReference>
<dbReference type="InterPro" id="IPR006327">
    <property type="entry name" value="PTS_IIC_fruc"/>
</dbReference>
<evidence type="ECO:0000313" key="16">
    <source>
        <dbReference type="Proteomes" id="UP000199006"/>
    </source>
</evidence>
<dbReference type="STRING" id="29563.SAMN02983006_02693"/>
<accession>A0A1I4MS87</accession>
<evidence type="ECO:0000256" key="12">
    <source>
        <dbReference type="SAM" id="Phobius"/>
    </source>
</evidence>
<dbReference type="Pfam" id="PF02302">
    <property type="entry name" value="PTS_IIB"/>
    <property type="match status" value="1"/>
</dbReference>
<dbReference type="InterPro" id="IPR036095">
    <property type="entry name" value="PTS_EIIB-like_sf"/>
</dbReference>
<gene>
    <name evidence="15" type="ORF">SAMN02983006_02693</name>
</gene>
<dbReference type="GO" id="GO:0009401">
    <property type="term" value="P:phosphoenolpyruvate-dependent sugar phosphotransferase system"/>
    <property type="evidence" value="ECO:0007669"/>
    <property type="project" value="UniProtKB-KW"/>
</dbReference>
<evidence type="ECO:0000256" key="5">
    <source>
        <dbReference type="ARBA" id="ARBA00022597"/>
    </source>
</evidence>
<dbReference type="GO" id="GO:0022877">
    <property type="term" value="F:protein-N(PI)-phosphohistidine-fructose phosphotransferase system transporter activity"/>
    <property type="evidence" value="ECO:0007669"/>
    <property type="project" value="InterPro"/>
</dbReference>
<dbReference type="PROSITE" id="PS51104">
    <property type="entry name" value="PTS_EIIC_TYPE_2"/>
    <property type="match status" value="1"/>
</dbReference>
<dbReference type="Gene3D" id="3.40.50.2300">
    <property type="match status" value="1"/>
</dbReference>
<evidence type="ECO:0000256" key="10">
    <source>
        <dbReference type="ARBA" id="ARBA00022989"/>
    </source>
</evidence>
<dbReference type="AlphaFoldDB" id="A0A1I4MS87"/>
<comment type="subcellular location">
    <subcellularLocation>
        <location evidence="1">Cell inner membrane</location>
        <topology evidence="1">Multi-pass membrane protein</topology>
    </subcellularLocation>
</comment>
<evidence type="ECO:0000256" key="3">
    <source>
        <dbReference type="ARBA" id="ARBA00022475"/>
    </source>
</evidence>
<evidence type="ECO:0000256" key="7">
    <source>
        <dbReference type="ARBA" id="ARBA00022683"/>
    </source>
</evidence>
<dbReference type="CDD" id="cd05569">
    <property type="entry name" value="PTS_IIB_fructose"/>
    <property type="match status" value="1"/>
</dbReference>
<feature type="transmembrane region" description="Helical" evidence="12">
    <location>
        <begin position="251"/>
        <end position="273"/>
    </location>
</feature>
<feature type="transmembrane region" description="Helical" evidence="12">
    <location>
        <begin position="394"/>
        <end position="415"/>
    </location>
</feature>
<dbReference type="RefSeq" id="WP_089862683.1">
    <property type="nucleotide sequence ID" value="NZ_FOTI01000058.1"/>
</dbReference>
<keyword evidence="5" id="KW-0762">Sugar transport</keyword>
<keyword evidence="9" id="KW-0418">Kinase</keyword>
<dbReference type="FunFam" id="3.40.50.2300:FF:000014">
    <property type="entry name" value="PTS system fructose-like transporter subunit IIB"/>
    <property type="match status" value="1"/>
</dbReference>
<evidence type="ECO:0000256" key="11">
    <source>
        <dbReference type="ARBA" id="ARBA00023136"/>
    </source>
</evidence>
<dbReference type="Pfam" id="PF02378">
    <property type="entry name" value="PTS_EIIC"/>
    <property type="match status" value="1"/>
</dbReference>
<keyword evidence="7" id="KW-0598">Phosphotransferase system</keyword>
<keyword evidence="11 12" id="KW-0472">Membrane</keyword>
<dbReference type="PANTHER" id="PTHR30505">
    <property type="entry name" value="FRUCTOSE-LIKE PERMEASE"/>
    <property type="match status" value="1"/>
</dbReference>
<dbReference type="InterPro" id="IPR003352">
    <property type="entry name" value="PTS_EIIC"/>
</dbReference>
<reference evidence="15 16" key="1">
    <citation type="submission" date="2016-10" db="EMBL/GenBank/DDBJ databases">
        <authorList>
            <person name="de Groot N.N."/>
        </authorList>
    </citation>
    <scope>NUCLEOTIDE SEQUENCE [LARGE SCALE GENOMIC DNA]</scope>
    <source>
        <strain evidence="15 16">ATCC 51327</strain>
    </source>
</reference>
<protein>
    <submittedName>
        <fullName evidence="15">PTS system D-fructose-specific IIB component (F1P-forming), Frc family (TC 4.A.2.1.1)/PTS system D-fructose-specific IIC component (F1P-forming), Frc family (TC 4.A.2.1.1)</fullName>
    </submittedName>
</protein>
<name>A0A1I4MS87_9FIRM</name>
<dbReference type="OrthoDB" id="9782569at2"/>
<dbReference type="GO" id="GO:0090563">
    <property type="term" value="F:protein-phosphocysteine-sugar phosphotransferase activity"/>
    <property type="evidence" value="ECO:0007669"/>
    <property type="project" value="TreeGrafter"/>
</dbReference>
<dbReference type="EMBL" id="FOTI01000058">
    <property type="protein sequence ID" value="SFM05925.1"/>
    <property type="molecule type" value="Genomic_DNA"/>
</dbReference>
<organism evidence="15 16">
    <name type="scientific">Halanaerobium salsuginis</name>
    <dbReference type="NCBI Taxonomy" id="29563"/>
    <lineage>
        <taxon>Bacteria</taxon>
        <taxon>Bacillati</taxon>
        <taxon>Bacillota</taxon>
        <taxon>Clostridia</taxon>
        <taxon>Halanaerobiales</taxon>
        <taxon>Halanaerobiaceae</taxon>
        <taxon>Halanaerobium</taxon>
    </lineage>
</organism>
<dbReference type="GO" id="GO:0005351">
    <property type="term" value="F:carbohydrate:proton symporter activity"/>
    <property type="evidence" value="ECO:0007669"/>
    <property type="project" value="InterPro"/>
</dbReference>
<keyword evidence="10 12" id="KW-1133">Transmembrane helix</keyword>
<dbReference type="GO" id="GO:0005886">
    <property type="term" value="C:plasma membrane"/>
    <property type="evidence" value="ECO:0007669"/>
    <property type="project" value="UniProtKB-SubCell"/>
</dbReference>
<dbReference type="NCBIfam" id="TIGR01427">
    <property type="entry name" value="PTS_IIC_fructo"/>
    <property type="match status" value="1"/>
</dbReference>
<proteinExistence type="predicted"/>
<evidence type="ECO:0000256" key="1">
    <source>
        <dbReference type="ARBA" id="ARBA00004429"/>
    </source>
</evidence>
<keyword evidence="8 12" id="KW-0812">Transmembrane</keyword>
<evidence type="ECO:0000256" key="6">
    <source>
        <dbReference type="ARBA" id="ARBA00022679"/>
    </source>
</evidence>
<dbReference type="Proteomes" id="UP000199006">
    <property type="component" value="Unassembled WGS sequence"/>
</dbReference>
<dbReference type="InterPro" id="IPR003501">
    <property type="entry name" value="PTS_EIIB_2/3"/>
</dbReference>
<dbReference type="SUPFAM" id="SSF52794">
    <property type="entry name" value="PTS system IIB component-like"/>
    <property type="match status" value="1"/>
</dbReference>
<sequence>MKKIVAVTSCPTGIAHTYMASESLEESAKEMNIKMKVETQGSVGVENELTEQDIKEADAVIIAADTNVSKERFANKYIVEVAVADAINDAESLINKALEGAEKGQTTQINNDLYNQVSQEKSKRKESRTGAYKHLMTGVSFMLPFVVAGGLSIALSFVFGINAAQEEGTLAAALMQIGSGSAFALMVPILAGYIAYSIADRPGIAPGMIGGMLASSIGAGFLGGIIAGFLAGYLTQWLKNHIKLPQTLQGLMPILILPFLSSLIVGLLMIYLIGPPVQGIMNGLTNWLQGLTEANAVILGLILGAMMAFDMGGPVNKAAYTFGVGLLGSNIYGPMAAIMAAGMTPPLGLALATVLFKSRFTRQEIEAGKPAWFMGISFITEGAIPFAAADPFRVIPSTMTGSAVTGALSMLFGVGLKAPHGGIFVLPIPNVVTNLGFYALAIIIGTIVTALMLRILKPKLTK</sequence>
<keyword evidence="16" id="KW-1185">Reference proteome</keyword>
<evidence type="ECO:0000256" key="2">
    <source>
        <dbReference type="ARBA" id="ARBA00022448"/>
    </source>
</evidence>
<dbReference type="NCBIfam" id="TIGR00829">
    <property type="entry name" value="FRU"/>
    <property type="match status" value="1"/>
</dbReference>
<evidence type="ECO:0000259" key="14">
    <source>
        <dbReference type="PROSITE" id="PS51104"/>
    </source>
</evidence>
<feature type="transmembrane region" description="Helical" evidence="12">
    <location>
        <begin position="435"/>
        <end position="456"/>
    </location>
</feature>
<dbReference type="InterPro" id="IPR050864">
    <property type="entry name" value="Bacterial_PTS_Sugar_Transport"/>
</dbReference>
<keyword evidence="2" id="KW-0813">Transport</keyword>
<feature type="domain" description="PTS EIIB type-2" evidence="13">
    <location>
        <begin position="2"/>
        <end position="99"/>
    </location>
</feature>
<feature type="transmembrane region" description="Helical" evidence="12">
    <location>
        <begin position="173"/>
        <end position="196"/>
    </location>
</feature>